<feature type="region of interest" description="Disordered" evidence="1">
    <location>
        <begin position="1"/>
        <end position="155"/>
    </location>
</feature>
<sequence length="248" mass="28054">MQSSSEYRTLIERPESPCPTEIISLSDSSDNSTSNSDTESDSSLPSLRDVLRPRQQSITDGRDTEGGAQQESQRRQSRHRCQNTAKSGGSVEIAESSSDQTSDLQIPGITTVRTSKGDSPTERPQQQKLHIGKRPSSLTLERQLDPERKSKRDSQVEYRVEMLANVGGSDVLGIYGQRETNQGREYRCLIGAWLHPNDGIPHGEIQKYNREVIQSTRRQSLRKRKCESDHYVTDTRILQKVRQWKADV</sequence>
<organism evidence="2 3">
    <name type="scientific">Lithohypha guttulata</name>
    <dbReference type="NCBI Taxonomy" id="1690604"/>
    <lineage>
        <taxon>Eukaryota</taxon>
        <taxon>Fungi</taxon>
        <taxon>Dikarya</taxon>
        <taxon>Ascomycota</taxon>
        <taxon>Pezizomycotina</taxon>
        <taxon>Eurotiomycetes</taxon>
        <taxon>Chaetothyriomycetidae</taxon>
        <taxon>Chaetothyriales</taxon>
        <taxon>Trichomeriaceae</taxon>
        <taxon>Lithohypha</taxon>
    </lineage>
</organism>
<feature type="compositionally biased region" description="Low complexity" evidence="1">
    <location>
        <begin position="21"/>
        <end position="44"/>
    </location>
</feature>
<comment type="caution">
    <text evidence="2">The sequence shown here is derived from an EMBL/GenBank/DDBJ whole genome shotgun (WGS) entry which is preliminary data.</text>
</comment>
<evidence type="ECO:0000313" key="2">
    <source>
        <dbReference type="EMBL" id="KAK5086186.1"/>
    </source>
</evidence>
<gene>
    <name evidence="2" type="ORF">LTR24_006971</name>
</gene>
<protein>
    <submittedName>
        <fullName evidence="2">Uncharacterized protein</fullName>
    </submittedName>
</protein>
<accession>A0ABR0K666</accession>
<evidence type="ECO:0000256" key="1">
    <source>
        <dbReference type="SAM" id="MobiDB-lite"/>
    </source>
</evidence>
<dbReference type="EMBL" id="JAVRRG010000098">
    <property type="protein sequence ID" value="KAK5086186.1"/>
    <property type="molecule type" value="Genomic_DNA"/>
</dbReference>
<reference evidence="2 3" key="1">
    <citation type="submission" date="2023-08" db="EMBL/GenBank/DDBJ databases">
        <title>Black Yeasts Isolated from many extreme environments.</title>
        <authorList>
            <person name="Coleine C."/>
            <person name="Stajich J.E."/>
            <person name="Selbmann L."/>
        </authorList>
    </citation>
    <scope>NUCLEOTIDE SEQUENCE [LARGE SCALE GENOMIC DNA]</scope>
    <source>
        <strain evidence="2 3">CCFEE 5885</strain>
    </source>
</reference>
<feature type="compositionally biased region" description="Polar residues" evidence="1">
    <location>
        <begin position="95"/>
        <end position="104"/>
    </location>
</feature>
<feature type="compositionally biased region" description="Basic and acidic residues" evidence="1">
    <location>
        <begin position="142"/>
        <end position="155"/>
    </location>
</feature>
<name>A0ABR0K666_9EURO</name>
<evidence type="ECO:0000313" key="3">
    <source>
        <dbReference type="Proteomes" id="UP001345013"/>
    </source>
</evidence>
<dbReference type="Proteomes" id="UP001345013">
    <property type="component" value="Unassembled WGS sequence"/>
</dbReference>
<keyword evidence="3" id="KW-1185">Reference proteome</keyword>
<proteinExistence type="predicted"/>